<dbReference type="Proteomes" id="UP000295382">
    <property type="component" value="Unassembled WGS sequence"/>
</dbReference>
<feature type="domain" description="Flagellar hook protein FlgE/F/G-like D1" evidence="7">
    <location>
        <begin position="90"/>
        <end position="132"/>
    </location>
</feature>
<feature type="domain" description="Flagellar basal-body/hook protein C-terminal" evidence="6">
    <location>
        <begin position="358"/>
        <end position="401"/>
    </location>
</feature>
<keyword evidence="8" id="KW-0966">Cell projection</keyword>
<dbReference type="Gene3D" id="2.60.98.20">
    <property type="entry name" value="Flagellar hook protein FlgE"/>
    <property type="match status" value="1"/>
</dbReference>
<dbReference type="NCBIfam" id="TIGR02490">
    <property type="entry name" value="flgF"/>
    <property type="match status" value="1"/>
</dbReference>
<reference evidence="8 9" key="1">
    <citation type="submission" date="2019-03" db="EMBL/GenBank/DDBJ databases">
        <title>Genomic Encyclopedia of Type Strains, Phase IV (KMG-IV): sequencing the most valuable type-strain genomes for metagenomic binning, comparative biology and taxonomic classification.</title>
        <authorList>
            <person name="Goeker M."/>
        </authorList>
    </citation>
    <scope>NUCLEOTIDE SEQUENCE [LARGE SCALE GENOMIC DNA]</scope>
    <source>
        <strain evidence="8 9">DSM 7445</strain>
    </source>
</reference>
<evidence type="ECO:0000313" key="8">
    <source>
        <dbReference type="EMBL" id="TCS37728.1"/>
    </source>
</evidence>
<dbReference type="InterPro" id="IPR037058">
    <property type="entry name" value="Falgellar_hook_FlgE_sf"/>
</dbReference>
<dbReference type="InterPro" id="IPR010930">
    <property type="entry name" value="Flg_bb/hook_C_dom"/>
</dbReference>
<evidence type="ECO:0000259" key="7">
    <source>
        <dbReference type="Pfam" id="PF22692"/>
    </source>
</evidence>
<dbReference type="RefSeq" id="WP_132257812.1">
    <property type="nucleotide sequence ID" value="NZ_SLZQ01000003.1"/>
</dbReference>
<comment type="subcellular location">
    <subcellularLocation>
        <location evidence="1 4">Bacterial flagellum basal body</location>
    </subcellularLocation>
</comment>
<protein>
    <recommendedName>
        <fullName evidence="4">Flagellar basal-body rod protein FlgF</fullName>
    </recommendedName>
</protein>
<proteinExistence type="inferred from homology"/>
<evidence type="ECO:0000256" key="4">
    <source>
        <dbReference type="RuleBase" id="RU362116"/>
    </source>
</evidence>
<comment type="subunit">
    <text evidence="4">The basal body constitutes a major portion of the flagellar organelle and consists of five rings (E,L,P,S, and M) mounted on a central rod. The rod consists of about 26 subunits of FlgG in the distal portion, and FlgB, FlgC and FlgF are thought to build up the proximal portion of the rod with about 6 subunits each.</text>
</comment>
<dbReference type="PANTHER" id="PTHR30435:SF19">
    <property type="entry name" value="FLAGELLAR BASAL-BODY ROD PROTEIN FLGG"/>
    <property type="match status" value="1"/>
</dbReference>
<sequence>MLDSVYAGLTGLSTFSKGLSNISNNVANLNTPGFKRTQTLFEDLFYNQQNLGGNGNNTSFTSGNGVDTAGTTVIFKQGELRQSGNDQDAAIDGNGLFILRDGDKTYYTRAGQFEFNSDGYLVAKATGGRVAVMSNTGTSLEDFNISDYRVNPPKITTLVKLSGNLSVNDVDNSHTISNVNAIDSNGQNQPLTLIFTNNSTVTPRSWLIEVKNQAGNVVANGEVRFQGDGSPLAGYEKFTFTYAPADASEQQITIDFGQPGTFSATTNFSSGTESTLSVQSTDGYAVGSLNKISYNDEGLIVLNYSNGQTANAKKLALAWFNFLPALNQQGGNLFVNDTDQLPIIGAAKSSVFGRISGGSIESSNVDLTQQFSDLIVTQRGYQASSQVVSAANEMMQQLLDLKGRR</sequence>
<dbReference type="PANTHER" id="PTHR30435">
    <property type="entry name" value="FLAGELLAR PROTEIN"/>
    <property type="match status" value="1"/>
</dbReference>
<organism evidence="8 9">
    <name type="scientific">Paucimonas lemoignei</name>
    <name type="common">Pseudomonas lemoignei</name>
    <dbReference type="NCBI Taxonomy" id="29443"/>
    <lineage>
        <taxon>Bacteria</taxon>
        <taxon>Pseudomonadati</taxon>
        <taxon>Pseudomonadota</taxon>
        <taxon>Betaproteobacteria</taxon>
        <taxon>Burkholderiales</taxon>
        <taxon>Burkholderiaceae</taxon>
        <taxon>Paucimonas</taxon>
    </lineage>
</organism>
<keyword evidence="9" id="KW-1185">Reference proteome</keyword>
<name>A0A4R3HX43_PAULE</name>
<keyword evidence="8" id="KW-0969">Cilium</keyword>
<dbReference type="InterPro" id="IPR001444">
    <property type="entry name" value="Flag_bb_rod_N"/>
</dbReference>
<comment type="caution">
    <text evidence="8">The sequence shown here is derived from an EMBL/GenBank/DDBJ whole genome shotgun (WGS) entry which is preliminary data.</text>
</comment>
<dbReference type="SUPFAM" id="SSF117143">
    <property type="entry name" value="Flagellar hook protein flgE"/>
    <property type="match status" value="1"/>
</dbReference>
<dbReference type="GO" id="GO:0071978">
    <property type="term" value="P:bacterial-type flagellum-dependent swarming motility"/>
    <property type="evidence" value="ECO:0007669"/>
    <property type="project" value="TreeGrafter"/>
</dbReference>
<evidence type="ECO:0000259" key="5">
    <source>
        <dbReference type="Pfam" id="PF00460"/>
    </source>
</evidence>
<evidence type="ECO:0000259" key="6">
    <source>
        <dbReference type="Pfam" id="PF06429"/>
    </source>
</evidence>
<dbReference type="InterPro" id="IPR020013">
    <property type="entry name" value="Flagellar_FlgE/F/G"/>
</dbReference>
<keyword evidence="3 4" id="KW-0975">Bacterial flagellum</keyword>
<dbReference type="InterPro" id="IPR012836">
    <property type="entry name" value="FlgF"/>
</dbReference>
<dbReference type="NCBIfam" id="TIGR03506">
    <property type="entry name" value="FlgEFG_subfam"/>
    <property type="match status" value="1"/>
</dbReference>
<dbReference type="InterPro" id="IPR053967">
    <property type="entry name" value="LlgE_F_G-like_D1"/>
</dbReference>
<dbReference type="Pfam" id="PF22692">
    <property type="entry name" value="LlgE_F_G_D1"/>
    <property type="match status" value="1"/>
</dbReference>
<dbReference type="OrthoDB" id="8578401at2"/>
<dbReference type="Pfam" id="PF06429">
    <property type="entry name" value="Flg_bbr_C"/>
    <property type="match status" value="1"/>
</dbReference>
<keyword evidence="8" id="KW-0282">Flagellum</keyword>
<dbReference type="AlphaFoldDB" id="A0A4R3HX43"/>
<accession>A0A4R3HX43</accession>
<gene>
    <name evidence="8" type="ORF">EDC30_10320</name>
</gene>
<dbReference type="GO" id="GO:0030694">
    <property type="term" value="C:bacterial-type flagellum basal body, rod"/>
    <property type="evidence" value="ECO:0007669"/>
    <property type="project" value="UniProtKB-UniRule"/>
</dbReference>
<evidence type="ECO:0000313" key="9">
    <source>
        <dbReference type="Proteomes" id="UP000295382"/>
    </source>
</evidence>
<evidence type="ECO:0000256" key="3">
    <source>
        <dbReference type="ARBA" id="ARBA00023143"/>
    </source>
</evidence>
<evidence type="ECO:0000256" key="1">
    <source>
        <dbReference type="ARBA" id="ARBA00004117"/>
    </source>
</evidence>
<dbReference type="EMBL" id="SLZQ01000003">
    <property type="protein sequence ID" value="TCS37728.1"/>
    <property type="molecule type" value="Genomic_DNA"/>
</dbReference>
<dbReference type="Pfam" id="PF00460">
    <property type="entry name" value="Flg_bb_rod"/>
    <property type="match status" value="1"/>
</dbReference>
<feature type="domain" description="Flagellar basal body rod protein N-terminal" evidence="5">
    <location>
        <begin position="6"/>
        <end position="35"/>
    </location>
</feature>
<comment type="similarity">
    <text evidence="2 4">Belongs to the flagella basal body rod proteins family.</text>
</comment>
<dbReference type="InterPro" id="IPR037925">
    <property type="entry name" value="FlgE/F/G-like"/>
</dbReference>
<evidence type="ECO:0000256" key="2">
    <source>
        <dbReference type="ARBA" id="ARBA00009677"/>
    </source>
</evidence>